<name>A0A9W8IQN2_9AGAR</name>
<feature type="non-terminal residue" evidence="2">
    <location>
        <position position="276"/>
    </location>
</feature>
<dbReference type="Proteomes" id="UP001140091">
    <property type="component" value="Unassembled WGS sequence"/>
</dbReference>
<evidence type="ECO:0000256" key="1">
    <source>
        <dbReference type="SAM" id="MobiDB-lite"/>
    </source>
</evidence>
<feature type="compositionally biased region" description="Low complexity" evidence="1">
    <location>
        <begin position="16"/>
        <end position="42"/>
    </location>
</feature>
<feature type="region of interest" description="Disordered" evidence="1">
    <location>
        <begin position="1"/>
        <end position="43"/>
    </location>
</feature>
<dbReference type="Gene3D" id="3.80.10.10">
    <property type="entry name" value="Ribonuclease Inhibitor"/>
    <property type="match status" value="1"/>
</dbReference>
<organism evidence="2 3">
    <name type="scientific">Candolleomyces eurysporus</name>
    <dbReference type="NCBI Taxonomy" id="2828524"/>
    <lineage>
        <taxon>Eukaryota</taxon>
        <taxon>Fungi</taxon>
        <taxon>Dikarya</taxon>
        <taxon>Basidiomycota</taxon>
        <taxon>Agaricomycotina</taxon>
        <taxon>Agaricomycetes</taxon>
        <taxon>Agaricomycetidae</taxon>
        <taxon>Agaricales</taxon>
        <taxon>Agaricineae</taxon>
        <taxon>Psathyrellaceae</taxon>
        <taxon>Candolleomyces</taxon>
    </lineage>
</organism>
<comment type="caution">
    <text evidence="2">The sequence shown here is derived from an EMBL/GenBank/DDBJ whole genome shotgun (WGS) entry which is preliminary data.</text>
</comment>
<dbReference type="AlphaFoldDB" id="A0A9W8IQN2"/>
<evidence type="ECO:0008006" key="4">
    <source>
        <dbReference type="Google" id="ProtNLM"/>
    </source>
</evidence>
<sequence>MAKPPMKHWQRRRPLASSGSTTNHPSSSTSSTQGPSSSSSASRLAKIDLQVQVARGMMRSAFQKFREMFQYEVPDAEDIYDNPLYRLGVEGTKLELEVDERQPTIVTHRMYWQGNEDRVPEALSVAVASSISHLTISNCNIALADVRAVILLCPSLETLEVKQVAADANPIASLYSLASTLEYRAHGLRSLAITSHTRVDPLFDEILFPSIQSISLRLPGEGKWTNFGFLQSLGQSLKRLRIRGDIPPAGQKAIHRETARRQHGFELDMGLIYEAR</sequence>
<dbReference type="InterPro" id="IPR032675">
    <property type="entry name" value="LRR_dom_sf"/>
</dbReference>
<gene>
    <name evidence="2" type="ORF">H1R20_g15561</name>
</gene>
<proteinExistence type="predicted"/>
<reference evidence="2" key="1">
    <citation type="submission" date="2022-06" db="EMBL/GenBank/DDBJ databases">
        <title>Genome Sequence of Candolleomyces eurysporus.</title>
        <authorList>
            <person name="Buettner E."/>
        </authorList>
    </citation>
    <scope>NUCLEOTIDE SEQUENCE</scope>
    <source>
        <strain evidence="2">VTCC 930004</strain>
    </source>
</reference>
<dbReference type="EMBL" id="JANBPK010001584">
    <property type="protein sequence ID" value="KAJ2921536.1"/>
    <property type="molecule type" value="Genomic_DNA"/>
</dbReference>
<accession>A0A9W8IQN2</accession>
<keyword evidence="3" id="KW-1185">Reference proteome</keyword>
<feature type="compositionally biased region" description="Basic residues" evidence="1">
    <location>
        <begin position="1"/>
        <end position="14"/>
    </location>
</feature>
<dbReference type="OrthoDB" id="3053308at2759"/>
<evidence type="ECO:0000313" key="3">
    <source>
        <dbReference type="Proteomes" id="UP001140091"/>
    </source>
</evidence>
<evidence type="ECO:0000313" key="2">
    <source>
        <dbReference type="EMBL" id="KAJ2921536.1"/>
    </source>
</evidence>
<protein>
    <recommendedName>
        <fullName evidence="4">RNI-like protein</fullName>
    </recommendedName>
</protein>